<reference evidence="4" key="1">
    <citation type="submission" date="2024-01" db="EMBL/GenBank/DDBJ databases">
        <title>Roseobacter fucihabitans sp. nov., isolated from the brown alga Fucus spiralis.</title>
        <authorList>
            <person name="Hahnke S."/>
            <person name="Berger M."/>
            <person name="Schlingloff A."/>
            <person name="Athale I."/>
            <person name="Neumann-Schaal M."/>
            <person name="Adenaya A."/>
            <person name="Poehlein A."/>
            <person name="Daniel R."/>
            <person name="Pertersen J."/>
            <person name="Brinkhoff T."/>
        </authorList>
    </citation>
    <scope>NUCLEOTIDE SEQUENCE [LARGE SCALE GENOMIC DNA]</scope>
    <source>
        <strain evidence="4">B14</strain>
    </source>
</reference>
<feature type="signal peptide" evidence="2">
    <location>
        <begin position="1"/>
        <end position="25"/>
    </location>
</feature>
<feature type="transmembrane region" description="Helical" evidence="1">
    <location>
        <begin position="209"/>
        <end position="230"/>
    </location>
</feature>
<keyword evidence="4" id="KW-1185">Reference proteome</keyword>
<organism evidence="3 4">
    <name type="scientific">Roseobacter fucihabitans</name>
    <dbReference type="NCBI Taxonomy" id="1537242"/>
    <lineage>
        <taxon>Bacteria</taxon>
        <taxon>Pseudomonadati</taxon>
        <taxon>Pseudomonadota</taxon>
        <taxon>Alphaproteobacteria</taxon>
        <taxon>Rhodobacterales</taxon>
        <taxon>Roseobacteraceae</taxon>
        <taxon>Roseobacter</taxon>
    </lineage>
</organism>
<gene>
    <name evidence="3" type="ORF">ROLI_008780</name>
</gene>
<evidence type="ECO:0000313" key="3">
    <source>
        <dbReference type="EMBL" id="WVX47807.1"/>
    </source>
</evidence>
<dbReference type="Proteomes" id="UP001318682">
    <property type="component" value="Chromosome"/>
</dbReference>
<protein>
    <submittedName>
        <fullName evidence="3">Uncharacterized protein</fullName>
    </submittedName>
</protein>
<keyword evidence="1" id="KW-0812">Transmembrane</keyword>
<dbReference type="RefSeq" id="WP_187431177.1">
    <property type="nucleotide sequence ID" value="NZ_CP143423.1"/>
</dbReference>
<keyword evidence="2" id="KW-0732">Signal</keyword>
<dbReference type="EMBL" id="CP143423">
    <property type="protein sequence ID" value="WVX47807.1"/>
    <property type="molecule type" value="Genomic_DNA"/>
</dbReference>
<evidence type="ECO:0000313" key="4">
    <source>
        <dbReference type="Proteomes" id="UP001318682"/>
    </source>
</evidence>
<name>A0ABZ2BPD1_9RHOB</name>
<evidence type="ECO:0000256" key="2">
    <source>
        <dbReference type="SAM" id="SignalP"/>
    </source>
</evidence>
<feature type="chain" id="PRO_5047511083" evidence="2">
    <location>
        <begin position="26"/>
        <end position="235"/>
    </location>
</feature>
<keyword evidence="1" id="KW-1133">Transmembrane helix</keyword>
<accession>A0ABZ2BPD1</accession>
<evidence type="ECO:0000256" key="1">
    <source>
        <dbReference type="SAM" id="Phobius"/>
    </source>
</evidence>
<keyword evidence="1" id="KW-0472">Membrane</keyword>
<proteinExistence type="predicted"/>
<sequence>MNFKTKILASGLSIAMLALANMASAASVTPNFDTFGNLTTQSGGQVTFGGSGIPTSPAAVSDFIVGSDNIRVGIIATPRFSSPTPTNDGAGTYTAQTGESASGLSLWNFSFFAESSGDLANAGIKLYYDLDPTVGNDLSTLGVIDVGFFNTGSVFDGSQNLGFGYLASGAPGVTAPVPFAGAFSPFAPGEYSFRIGTDTDFAAINVNVAAVPLPAGLPLFLTAIAGLYWVRRKPA</sequence>